<dbReference type="GeneID" id="108077924"/>
<dbReference type="RefSeq" id="XP_070140185.1">
    <property type="nucleotide sequence ID" value="XM_070284084.1"/>
</dbReference>
<sequence length="776" mass="90754">MAEALEWDKKAAARFFHCLRLEVRQKPADEAKVVLQDLLDTAHANSIEQMLEYFFDNFMRLLGTDCFLVLQEKCQDHKFLYRLIHKIQSMCQGDCGEATLASLQCSAQQWHAFAAIIAVLEEQDSSLVVSTLEKQLPQLQLMASDHGKRWLSWLRTLCLRLFQEDRVQVLCKTLEYFLAHLSIEQLVRLSLLSEFLVATNRSQLFDREADNCLRKVHLTRLVSEGNVQLFLEALVTLSWENVPLILWIRSFESKQVQRVPKELLIKLCLVVRAIGNNVLRDRAQVDVIFLFKNTIDAFSLRDYMVCMESLFNKADPYRDHDRLEEKIANCTDLQNHIDLFNRRSYDIFFHNTCRLNNIIEKLYNAFILEREYRHMNGFWRLALCSNNQKVITDFYRKFYNVDISLLQKEASPEKMLAQLMDRVDCQTSEEASFLKARCLDLFISNLDSWDQLEDLNFNPQELLKQGTENIVSTLARFLGSHGYRIMDEEVLPALIARVRYFDEMKNVLDYAYRNLTEKEFERFFTNQIIQKTLVCLPHLPNRKLSISLYLKLLLHGEPTRGLARIEASCAFYSYKDEDRNARIRRLTIENINEYGNTEIKAKVFKELLKINEKLSMEHPHYTENSEVHRQKMRIAYALIRMCHHSYDPVSSMGLLLPGNHCDDPLPLKTLLLPSDHLGINLMHEYLIGCSLKNIDSLLKSLPSYEPRQLESVLSIAHIFIIRNLRNIKKDKLSEMFTSLQPLTMGSCYEVRTLAQIILHRLALECELNSFKVFTFQ</sequence>
<evidence type="ECO:0000313" key="2">
    <source>
        <dbReference type="RefSeq" id="XP_070140185.1"/>
    </source>
</evidence>
<dbReference type="Proteomes" id="UP001652661">
    <property type="component" value="Chromosome 2R"/>
</dbReference>
<reference evidence="2" key="2">
    <citation type="submission" date="2025-08" db="UniProtKB">
        <authorList>
            <consortium name="RefSeq"/>
        </authorList>
    </citation>
    <scope>IDENTIFICATION</scope>
    <source>
        <strain evidence="2">14028-0561.14</strain>
        <tissue evidence="2">Whole fly</tissue>
    </source>
</reference>
<protein>
    <submittedName>
        <fullName evidence="2">Uncharacterized protein isoform X2</fullName>
    </submittedName>
</protein>
<keyword evidence="1" id="KW-1185">Reference proteome</keyword>
<name>A0ABM4GBW3_DROKI</name>
<accession>A0ABM4GBW3</accession>
<proteinExistence type="predicted"/>
<reference evidence="1" key="1">
    <citation type="submission" date="2025-05" db="UniProtKB">
        <authorList>
            <consortium name="RefSeq"/>
        </authorList>
    </citation>
    <scope>NUCLEOTIDE SEQUENCE [LARGE SCALE GENOMIC DNA]</scope>
    <source>
        <strain evidence="1">14028-0561.14</strain>
    </source>
</reference>
<organism evidence="1 2">
    <name type="scientific">Drosophila kikkawai</name>
    <name type="common">Fruit fly</name>
    <dbReference type="NCBI Taxonomy" id="30033"/>
    <lineage>
        <taxon>Eukaryota</taxon>
        <taxon>Metazoa</taxon>
        <taxon>Ecdysozoa</taxon>
        <taxon>Arthropoda</taxon>
        <taxon>Hexapoda</taxon>
        <taxon>Insecta</taxon>
        <taxon>Pterygota</taxon>
        <taxon>Neoptera</taxon>
        <taxon>Endopterygota</taxon>
        <taxon>Diptera</taxon>
        <taxon>Brachycera</taxon>
        <taxon>Muscomorpha</taxon>
        <taxon>Ephydroidea</taxon>
        <taxon>Drosophilidae</taxon>
        <taxon>Drosophila</taxon>
        <taxon>Sophophora</taxon>
    </lineage>
</organism>
<gene>
    <name evidence="2" type="primary">LOC108077924</name>
</gene>
<evidence type="ECO:0000313" key="1">
    <source>
        <dbReference type="Proteomes" id="UP001652661"/>
    </source>
</evidence>